<evidence type="ECO:0000256" key="1">
    <source>
        <dbReference type="SAM" id="MobiDB-lite"/>
    </source>
</evidence>
<feature type="compositionally biased region" description="Basic residues" evidence="1">
    <location>
        <begin position="79"/>
        <end position="96"/>
    </location>
</feature>
<keyword evidence="4" id="KW-1185">Reference proteome</keyword>
<evidence type="ECO:0000256" key="2">
    <source>
        <dbReference type="SAM" id="Phobius"/>
    </source>
</evidence>
<dbReference type="Proteomes" id="UP000024635">
    <property type="component" value="Unassembled WGS sequence"/>
</dbReference>
<feature type="region of interest" description="Disordered" evidence="1">
    <location>
        <begin position="1"/>
        <end position="28"/>
    </location>
</feature>
<feature type="compositionally biased region" description="Basic and acidic residues" evidence="1">
    <location>
        <begin position="97"/>
        <end position="110"/>
    </location>
</feature>
<gene>
    <name evidence="3" type="primary">Acey_s0252.g201</name>
    <name evidence="3" type="ORF">Y032_0252g201</name>
</gene>
<keyword evidence="2" id="KW-0472">Membrane</keyword>
<feature type="region of interest" description="Disordered" evidence="1">
    <location>
        <begin position="78"/>
        <end position="110"/>
    </location>
</feature>
<name>A0A016SBP5_9BILA</name>
<protein>
    <submittedName>
        <fullName evidence="3">Uncharacterized protein</fullName>
    </submittedName>
</protein>
<evidence type="ECO:0000313" key="3">
    <source>
        <dbReference type="EMBL" id="EYB88073.1"/>
    </source>
</evidence>
<proteinExistence type="predicted"/>
<keyword evidence="2" id="KW-0812">Transmembrane</keyword>
<sequence>MSTSVQQNLPFLPQQPLQRQPRETEPEAQPYDVAKKVIIGVAAAFMVVCTLAIVCGLAIENKKRKRKLALLRSIEMKERQKKKMRKMKKRKKKAKKKLDQSKKRMKKQNKELKQVLEEYLAGQTETYASYYDEGETNVEVPAASSSTGKESSEKKGSASASRSSSKTPAPRHRTPAQEPSLPDENAQPPLAGDTPHESPVPEIGETPPPEAADPLRPVAVPPPHDDTYEQVDLGGVEQPPEKK</sequence>
<feature type="compositionally biased region" description="Low complexity" evidence="1">
    <location>
        <begin position="157"/>
        <end position="168"/>
    </location>
</feature>
<keyword evidence="2" id="KW-1133">Transmembrane helix</keyword>
<feature type="transmembrane region" description="Helical" evidence="2">
    <location>
        <begin position="37"/>
        <end position="59"/>
    </location>
</feature>
<accession>A0A016SBP5</accession>
<reference evidence="4" key="1">
    <citation type="journal article" date="2015" name="Nat. Genet.">
        <title>The genome and transcriptome of the zoonotic hookworm Ancylostoma ceylanicum identify infection-specific gene families.</title>
        <authorList>
            <person name="Schwarz E.M."/>
            <person name="Hu Y."/>
            <person name="Antoshechkin I."/>
            <person name="Miller M.M."/>
            <person name="Sternberg P.W."/>
            <person name="Aroian R.V."/>
        </authorList>
    </citation>
    <scope>NUCLEOTIDE SEQUENCE</scope>
    <source>
        <strain evidence="4">HY135</strain>
    </source>
</reference>
<evidence type="ECO:0000313" key="4">
    <source>
        <dbReference type="Proteomes" id="UP000024635"/>
    </source>
</evidence>
<comment type="caution">
    <text evidence="3">The sequence shown here is derived from an EMBL/GenBank/DDBJ whole genome shotgun (WGS) entry which is preliminary data.</text>
</comment>
<dbReference type="AlphaFoldDB" id="A0A016SBP5"/>
<feature type="compositionally biased region" description="Low complexity" evidence="1">
    <location>
        <begin position="1"/>
        <end position="19"/>
    </location>
</feature>
<dbReference type="EMBL" id="JARK01001588">
    <property type="protein sequence ID" value="EYB88073.1"/>
    <property type="molecule type" value="Genomic_DNA"/>
</dbReference>
<dbReference type="OrthoDB" id="5875728at2759"/>
<organism evidence="3 4">
    <name type="scientific">Ancylostoma ceylanicum</name>
    <dbReference type="NCBI Taxonomy" id="53326"/>
    <lineage>
        <taxon>Eukaryota</taxon>
        <taxon>Metazoa</taxon>
        <taxon>Ecdysozoa</taxon>
        <taxon>Nematoda</taxon>
        <taxon>Chromadorea</taxon>
        <taxon>Rhabditida</taxon>
        <taxon>Rhabditina</taxon>
        <taxon>Rhabditomorpha</taxon>
        <taxon>Strongyloidea</taxon>
        <taxon>Ancylostomatidae</taxon>
        <taxon>Ancylostomatinae</taxon>
        <taxon>Ancylostoma</taxon>
    </lineage>
</organism>
<feature type="region of interest" description="Disordered" evidence="1">
    <location>
        <begin position="140"/>
        <end position="243"/>
    </location>
</feature>